<feature type="domain" description="Peptidase S9 prolyl oligopeptidase catalytic" evidence="8">
    <location>
        <begin position="496"/>
        <end position="704"/>
    </location>
</feature>
<evidence type="ECO:0000256" key="2">
    <source>
        <dbReference type="ARBA" id="ARBA00022670"/>
    </source>
</evidence>
<evidence type="ECO:0000256" key="7">
    <source>
        <dbReference type="SAM" id="SignalP"/>
    </source>
</evidence>
<organism evidence="9 10">
    <name type="scientific">Coemansia spiralis</name>
    <dbReference type="NCBI Taxonomy" id="417178"/>
    <lineage>
        <taxon>Eukaryota</taxon>
        <taxon>Fungi</taxon>
        <taxon>Fungi incertae sedis</taxon>
        <taxon>Zoopagomycota</taxon>
        <taxon>Kickxellomycotina</taxon>
        <taxon>Kickxellomycetes</taxon>
        <taxon>Kickxellales</taxon>
        <taxon>Kickxellaceae</taxon>
        <taxon>Coemansia</taxon>
    </lineage>
</organism>
<dbReference type="InterPro" id="IPR011042">
    <property type="entry name" value="6-blade_b-propeller_TolB-like"/>
</dbReference>
<dbReference type="PANTHER" id="PTHR42776">
    <property type="entry name" value="SERINE PEPTIDASE S9 FAMILY MEMBER"/>
    <property type="match status" value="1"/>
</dbReference>
<dbReference type="EMBL" id="JANBTW010000121">
    <property type="protein sequence ID" value="KAJ2670553.1"/>
    <property type="molecule type" value="Genomic_DNA"/>
</dbReference>
<dbReference type="Pfam" id="PF07676">
    <property type="entry name" value="PD40"/>
    <property type="match status" value="1"/>
</dbReference>
<evidence type="ECO:0000256" key="3">
    <source>
        <dbReference type="ARBA" id="ARBA00022729"/>
    </source>
</evidence>
<dbReference type="GO" id="GO:0004252">
    <property type="term" value="F:serine-type endopeptidase activity"/>
    <property type="evidence" value="ECO:0007669"/>
    <property type="project" value="TreeGrafter"/>
</dbReference>
<dbReference type="AlphaFoldDB" id="A0A9W8KVW8"/>
<proteinExistence type="inferred from homology"/>
<comment type="caution">
    <text evidence="9">The sequence shown here is derived from an EMBL/GenBank/DDBJ whole genome shotgun (WGS) entry which is preliminary data.</text>
</comment>
<dbReference type="Pfam" id="PF00326">
    <property type="entry name" value="Peptidase_S9"/>
    <property type="match status" value="1"/>
</dbReference>
<evidence type="ECO:0000256" key="1">
    <source>
        <dbReference type="ARBA" id="ARBA00010040"/>
    </source>
</evidence>
<dbReference type="InterPro" id="IPR011659">
    <property type="entry name" value="WD40"/>
</dbReference>
<evidence type="ECO:0000313" key="9">
    <source>
        <dbReference type="EMBL" id="KAJ2670553.1"/>
    </source>
</evidence>
<evidence type="ECO:0000256" key="5">
    <source>
        <dbReference type="ARBA" id="ARBA00022825"/>
    </source>
</evidence>
<evidence type="ECO:0000256" key="4">
    <source>
        <dbReference type="ARBA" id="ARBA00022801"/>
    </source>
</evidence>
<dbReference type="GO" id="GO:0006508">
    <property type="term" value="P:proteolysis"/>
    <property type="evidence" value="ECO:0007669"/>
    <property type="project" value="UniProtKB-KW"/>
</dbReference>
<protein>
    <recommendedName>
        <fullName evidence="6">Dipeptidyl-peptidase V</fullName>
    </recommendedName>
</protein>
<gene>
    <name evidence="9" type="primary">dpp5_4</name>
    <name evidence="9" type="ORF">GGI25_005798</name>
</gene>
<keyword evidence="5" id="KW-0720">Serine protease</keyword>
<dbReference type="OrthoDB" id="416344at2759"/>
<feature type="signal peptide" evidence="7">
    <location>
        <begin position="1"/>
        <end position="29"/>
    </location>
</feature>
<feature type="chain" id="PRO_5040836737" description="Dipeptidyl-peptidase V" evidence="7">
    <location>
        <begin position="30"/>
        <end position="712"/>
    </location>
</feature>
<accession>A0A9W8KVW8</accession>
<reference evidence="9" key="1">
    <citation type="submission" date="2022-07" db="EMBL/GenBank/DDBJ databases">
        <title>Phylogenomic reconstructions and comparative analyses of Kickxellomycotina fungi.</title>
        <authorList>
            <person name="Reynolds N.K."/>
            <person name="Stajich J.E."/>
            <person name="Barry K."/>
            <person name="Grigoriev I.V."/>
            <person name="Crous P."/>
            <person name="Smith M.E."/>
        </authorList>
    </citation>
    <scope>NUCLEOTIDE SEQUENCE</scope>
    <source>
        <strain evidence="9">NRRL 3115</strain>
    </source>
</reference>
<dbReference type="InterPro" id="IPR029058">
    <property type="entry name" value="AB_hydrolase_fold"/>
</dbReference>
<dbReference type="PANTHER" id="PTHR42776:SF13">
    <property type="entry name" value="DIPEPTIDYL-PEPTIDASE 5"/>
    <property type="match status" value="1"/>
</dbReference>
<dbReference type="Proteomes" id="UP001151518">
    <property type="component" value="Unassembled WGS sequence"/>
</dbReference>
<evidence type="ECO:0000313" key="10">
    <source>
        <dbReference type="Proteomes" id="UP001151518"/>
    </source>
</evidence>
<sequence length="712" mass="80907">MQPKKQLQVLLPLLQIACTALCLFCLCSAENKTNNGNNQTQSQKPLDINLFHSLSRVSAPVVSPDRKRALFTTSYYNHDANRSSVYLSYLDISSGNVTQLTENVSGTVVSNPIWFDDFTFGFLKKGVLYKQELKERATPEVVFNPPVPISNVAYRAEEGLISFIASVHPNATLEESAALKRVEELRKDSARVYDNLWARHWNEWMTLEKPNLFVAPLNKSSDGWKIGKEINLVSALPHLPDPLTRYFVDEYAISPAGDRVAFVVRAPDTNMAYSTNVDIYLASTKDYSKPRLLTLRVNGMASAPVFSSDGRRLAWLQMETPNYESDINRIYVYTIASRETIAIAYDWDLSPQSLAWSKDDKLIYAVTPSKGRNLIYAIDTTTSKRKELITCGSAGAVRPIDNKTLLYMYSAEDQSGDIYILDVNDCKPKRLTEINKAKLENVFLSPAEDFWFAGAQGDRVHGWFLRPFDFNYQKKYPMALLIHGGPHQASTQSFSHAQWNPNMYASAGFVTVVINFHGSSSYGQNFTNSIRHKWGDLPYVDLMRGVDYVTSKFGFIDKSRMVALGGSYGGYMVNWLNGHTDIFKCFVAHDGKFSTVSGFYGTDELWFPEWDLGKPWETAGRSILEQNNPERFAANFNTPTLFVQGEKDFRIPVTESLSAWTMLRRRGIPARLVYFPDEDHWINKMGNSVRWYTEVLDWITMWTNTTAPYHIR</sequence>
<dbReference type="FunFam" id="3.40.50.1820:FF:000028">
    <property type="entry name" value="S9 family peptidase"/>
    <property type="match status" value="1"/>
</dbReference>
<dbReference type="SUPFAM" id="SSF69304">
    <property type="entry name" value="Tricorn protease N-terminal domain"/>
    <property type="match status" value="1"/>
</dbReference>
<dbReference type="Gene3D" id="2.120.10.30">
    <property type="entry name" value="TolB, C-terminal domain"/>
    <property type="match status" value="1"/>
</dbReference>
<dbReference type="InterPro" id="IPR001375">
    <property type="entry name" value="Peptidase_S9_cat"/>
</dbReference>
<keyword evidence="2" id="KW-0645">Protease</keyword>
<comment type="similarity">
    <text evidence="1">Belongs to the peptidase S9C family.</text>
</comment>
<dbReference type="Gene3D" id="3.40.50.1820">
    <property type="entry name" value="alpha/beta hydrolase"/>
    <property type="match status" value="1"/>
</dbReference>
<name>A0A9W8KVW8_9FUNG</name>
<evidence type="ECO:0000259" key="8">
    <source>
        <dbReference type="Pfam" id="PF00326"/>
    </source>
</evidence>
<keyword evidence="4" id="KW-0378">Hydrolase</keyword>
<keyword evidence="3 7" id="KW-0732">Signal</keyword>
<evidence type="ECO:0000256" key="6">
    <source>
        <dbReference type="ARBA" id="ARBA00032829"/>
    </source>
</evidence>
<dbReference type="SUPFAM" id="SSF53474">
    <property type="entry name" value="alpha/beta-Hydrolases"/>
    <property type="match status" value="1"/>
</dbReference>